<evidence type="ECO:0000313" key="2">
    <source>
        <dbReference type="EMBL" id="OEK06548.1"/>
    </source>
</evidence>
<accession>A0A1E5T5C7</accession>
<evidence type="ECO:0000256" key="1">
    <source>
        <dbReference type="SAM" id="SignalP"/>
    </source>
</evidence>
<dbReference type="Proteomes" id="UP000095552">
    <property type="component" value="Unassembled WGS sequence"/>
</dbReference>
<name>A0A1E5T5C7_9BACT</name>
<dbReference type="RefSeq" id="WP_069833860.1">
    <property type="nucleotide sequence ID" value="NZ_MDGQ01000003.1"/>
</dbReference>
<comment type="caution">
    <text evidence="2">The sequence shown here is derived from an EMBL/GenBank/DDBJ whole genome shotgun (WGS) entry which is preliminary data.</text>
</comment>
<feature type="chain" id="PRO_5009185988" description="Lipocalin-like domain-containing protein" evidence="1">
    <location>
        <begin position="20"/>
        <end position="168"/>
    </location>
</feature>
<feature type="signal peptide" evidence="1">
    <location>
        <begin position="1"/>
        <end position="19"/>
    </location>
</feature>
<organism evidence="2 3">
    <name type="scientific">Roseivirga misakiensis</name>
    <dbReference type="NCBI Taxonomy" id="1563681"/>
    <lineage>
        <taxon>Bacteria</taxon>
        <taxon>Pseudomonadati</taxon>
        <taxon>Bacteroidota</taxon>
        <taxon>Cytophagia</taxon>
        <taxon>Cytophagales</taxon>
        <taxon>Roseivirgaceae</taxon>
        <taxon>Roseivirga</taxon>
    </lineage>
</organism>
<sequence>MKKITAALLLVLVSASLTAQSKVREKDVLGEWDVIIDLQEAREEVEDDLEEEDSWIARRFARGISNFAFNIVESIDIRFDFRRDGELKMSFNVLGDREVEYMEWYINRDGELIIEDDDRNRRRRRNNSSFNFSNDDDVWMMKDGKLQAFERTRRGRLEIKKELYLKRR</sequence>
<keyword evidence="1" id="KW-0732">Signal</keyword>
<dbReference type="AlphaFoldDB" id="A0A1E5T5C7"/>
<evidence type="ECO:0000313" key="3">
    <source>
        <dbReference type="Proteomes" id="UP000095552"/>
    </source>
</evidence>
<dbReference type="STRING" id="1563681.BFP71_02435"/>
<protein>
    <recommendedName>
        <fullName evidence="4">Lipocalin-like domain-containing protein</fullName>
    </recommendedName>
</protein>
<gene>
    <name evidence="2" type="ORF">BFP71_02435</name>
</gene>
<dbReference type="OrthoDB" id="982047at2"/>
<keyword evidence="3" id="KW-1185">Reference proteome</keyword>
<dbReference type="EMBL" id="MDGQ01000003">
    <property type="protein sequence ID" value="OEK06548.1"/>
    <property type="molecule type" value="Genomic_DNA"/>
</dbReference>
<evidence type="ECO:0008006" key="4">
    <source>
        <dbReference type="Google" id="ProtNLM"/>
    </source>
</evidence>
<proteinExistence type="predicted"/>
<reference evidence="2 3" key="1">
    <citation type="submission" date="2016-08" db="EMBL/GenBank/DDBJ databases">
        <title>Draft genome of Fabibacter sp. strain SK-8.</title>
        <authorList>
            <person name="Wong S.-K."/>
            <person name="Hamasaki K."/>
            <person name="Yoshizawa S."/>
        </authorList>
    </citation>
    <scope>NUCLEOTIDE SEQUENCE [LARGE SCALE GENOMIC DNA]</scope>
    <source>
        <strain evidence="2 3">SK-8</strain>
    </source>
</reference>